<keyword evidence="3" id="KW-0227">DNA damage</keyword>
<keyword evidence="4" id="KW-0378">Hydrolase</keyword>
<dbReference type="SUPFAM" id="SSF52980">
    <property type="entry name" value="Restriction endonuclease-like"/>
    <property type="match status" value="1"/>
</dbReference>
<evidence type="ECO:0000256" key="6">
    <source>
        <dbReference type="ARBA" id="ARBA00029466"/>
    </source>
</evidence>
<reference evidence="8" key="3">
    <citation type="journal article" date="2001" name="Nucleic Acids Res.">
        <title>The structural basis of damaged DNA recognition and endonucleolytic cleavage for very short patch repair endonuclease.</title>
        <authorList>
            <person name="Tsutakawa S.E."/>
            <person name="Morikawa K."/>
        </authorList>
    </citation>
    <scope>NUCLEOTIDE SEQUENCE</scope>
</reference>
<keyword evidence="1" id="KW-0540">Nuclease</keyword>
<keyword evidence="7" id="KW-1185">Reference proteome</keyword>
<evidence type="ECO:0000313" key="8">
    <source>
        <dbReference type="RefSeq" id="WP_084545163.1"/>
    </source>
</evidence>
<accession>A0A8B6XBH5</accession>
<reference evidence="8" key="1">
    <citation type="journal article" date="1999" name="Cell">
        <title>Recognition of a TG mismatch: the crystal structure of very short patch repair endonuclease in complex with a DNA duplex.</title>
        <authorList>
            <person name="Tsutakawa S.E."/>
            <person name="Jingami H."/>
            <person name="Morikawa K."/>
        </authorList>
    </citation>
    <scope>NUCLEOTIDE SEQUENCE</scope>
</reference>
<dbReference type="InterPro" id="IPR011335">
    <property type="entry name" value="Restrct_endonuc-II-like"/>
</dbReference>
<evidence type="ECO:0000256" key="3">
    <source>
        <dbReference type="ARBA" id="ARBA00022763"/>
    </source>
</evidence>
<dbReference type="GO" id="GO:0016787">
    <property type="term" value="F:hydrolase activity"/>
    <property type="evidence" value="ECO:0007669"/>
    <property type="project" value="UniProtKB-KW"/>
</dbReference>
<keyword evidence="2 8" id="KW-0255">Endonuclease</keyword>
<protein>
    <submittedName>
        <fullName evidence="8">Very short patch repair endonuclease</fullName>
    </submittedName>
</protein>
<proteinExistence type="inferred from homology"/>
<comment type="similarity">
    <text evidence="6">Belongs to the Vsr family.</text>
</comment>
<dbReference type="Gene3D" id="3.40.960.10">
    <property type="entry name" value="VSR Endonuclease"/>
    <property type="match status" value="1"/>
</dbReference>
<dbReference type="AlphaFoldDB" id="A0A8B6XBH5"/>
<dbReference type="CDD" id="cd00221">
    <property type="entry name" value="Vsr"/>
    <property type="match status" value="1"/>
</dbReference>
<keyword evidence="5" id="KW-0234">DNA repair</keyword>
<evidence type="ECO:0000313" key="7">
    <source>
        <dbReference type="Proteomes" id="UP000675920"/>
    </source>
</evidence>
<reference evidence="8" key="2">
    <citation type="journal article" date="1999" name="Mol. Cell">
        <title>Crystallographic and functional studies of very short patch repair endonuclease.</title>
        <authorList>
            <person name="Tsutakawa S.E."/>
            <person name="Muto T."/>
            <person name="Kawate T."/>
            <person name="Jingami H."/>
            <person name="Kunishima N."/>
            <person name="Ariyoshi M."/>
            <person name="Kohda D."/>
            <person name="Nakagawa M."/>
            <person name="Morikawa K."/>
        </authorList>
    </citation>
    <scope>NUCLEOTIDE SEQUENCE</scope>
</reference>
<name>A0A8B6XBH5_9BURK</name>
<evidence type="ECO:0000256" key="2">
    <source>
        <dbReference type="ARBA" id="ARBA00022759"/>
    </source>
</evidence>
<evidence type="ECO:0000256" key="1">
    <source>
        <dbReference type="ARBA" id="ARBA00022722"/>
    </source>
</evidence>
<dbReference type="OrthoDB" id="9801520at2"/>
<dbReference type="GO" id="GO:0006298">
    <property type="term" value="P:mismatch repair"/>
    <property type="evidence" value="ECO:0007669"/>
    <property type="project" value="InterPro"/>
</dbReference>
<dbReference type="Proteomes" id="UP000675920">
    <property type="component" value="Unplaced"/>
</dbReference>
<organism evidence="7 8">
    <name type="scientific">Derxia gummosa DSM 723</name>
    <dbReference type="NCBI Taxonomy" id="1121388"/>
    <lineage>
        <taxon>Bacteria</taxon>
        <taxon>Pseudomonadati</taxon>
        <taxon>Pseudomonadota</taxon>
        <taxon>Betaproteobacteria</taxon>
        <taxon>Burkholderiales</taxon>
        <taxon>Alcaligenaceae</taxon>
        <taxon>Derxia</taxon>
    </lineage>
</organism>
<dbReference type="RefSeq" id="WP_084545163.1">
    <property type="nucleotide sequence ID" value="NZ_AXWS01000014.1"/>
</dbReference>
<evidence type="ECO:0000256" key="5">
    <source>
        <dbReference type="ARBA" id="ARBA00023204"/>
    </source>
</evidence>
<sequence length="174" mass="19997">MDIVTPDRRSRMMASIRGKNTKPEMAVRRLVHGLGFRFRLHRRDLPGSPDLAFPRLRKVIFVHGCFWHRHPGCRFAYTPKSNIEFWLTKLNTNMRRDALMQQALVEADWEVLIVWECEVSDLVALSRKVLSFLTGSADPSCTPRTRQENSHAYKCAVPGSVPRAEAAGRRVDRP</sequence>
<reference evidence="8" key="4">
    <citation type="submission" date="2025-08" db="UniProtKB">
        <authorList>
            <consortium name="RefSeq"/>
        </authorList>
    </citation>
    <scope>IDENTIFICATION</scope>
</reference>
<dbReference type="NCBIfam" id="TIGR00632">
    <property type="entry name" value="vsr"/>
    <property type="match status" value="1"/>
</dbReference>
<dbReference type="GO" id="GO:0004519">
    <property type="term" value="F:endonuclease activity"/>
    <property type="evidence" value="ECO:0007669"/>
    <property type="project" value="UniProtKB-KW"/>
</dbReference>
<dbReference type="InterPro" id="IPR004603">
    <property type="entry name" value="DNA_mismatch_endonuc_vsr"/>
</dbReference>
<evidence type="ECO:0000256" key="4">
    <source>
        <dbReference type="ARBA" id="ARBA00022801"/>
    </source>
</evidence>
<dbReference type="Pfam" id="PF03852">
    <property type="entry name" value="Vsr"/>
    <property type="match status" value="1"/>
</dbReference>